<evidence type="ECO:0000256" key="1">
    <source>
        <dbReference type="ARBA" id="ARBA00004123"/>
    </source>
</evidence>
<dbReference type="GO" id="GO:0016592">
    <property type="term" value="C:mediator complex"/>
    <property type="evidence" value="ECO:0007669"/>
    <property type="project" value="InterPro"/>
</dbReference>
<evidence type="ECO:0000256" key="3">
    <source>
        <dbReference type="ARBA" id="ARBA00023015"/>
    </source>
</evidence>
<sequence length="120" mass="13790">MEGNDKVESELLKLIQHLNDAMDIMENLEEENKPALVDSVGNIIKSFQCLHELEPIVSGSVPMELLEQIDQGNNPDDYSKKLIEESQQSAKRIEEKRKWMQNFKDNLDMAVDSSFPNKKI</sequence>
<keyword evidence="5 6" id="KW-0539">Nucleus</keyword>
<keyword evidence="8" id="KW-1185">Reference proteome</keyword>
<dbReference type="VEuPathDB" id="TrichDB:TRFO_28179"/>
<evidence type="ECO:0000256" key="6">
    <source>
        <dbReference type="RuleBase" id="RU364146"/>
    </source>
</evidence>
<keyword evidence="3 6" id="KW-0805">Transcription regulation</keyword>
<evidence type="ECO:0000256" key="5">
    <source>
        <dbReference type="ARBA" id="ARBA00023242"/>
    </source>
</evidence>
<dbReference type="OrthoDB" id="337270at2759"/>
<evidence type="ECO:0000256" key="2">
    <source>
        <dbReference type="ARBA" id="ARBA00005389"/>
    </source>
</evidence>
<comment type="subunit">
    <text evidence="6">Component of the Mediator complex.</text>
</comment>
<evidence type="ECO:0000256" key="4">
    <source>
        <dbReference type="ARBA" id="ARBA00023163"/>
    </source>
</evidence>
<accession>A0A1J4K0L8</accession>
<comment type="similarity">
    <text evidence="2 6">Belongs to the Mediator complex subunit 10 family.</text>
</comment>
<comment type="function">
    <text evidence="6">Component of the Mediator complex, a coactivator involved in the regulated transcription of nearly all RNA polymerase II-dependent genes. Mediator functions as a bridge to convey information from gene-specific regulatory proteins to the basal RNA polymerase II transcription machinery. Mediator is recruited to promoters by direct interactions with regulatory proteins and serves as a scaffold for the assembly of a functional preinitiation complex with RNA polymerase II and the general transcription factors.</text>
</comment>
<comment type="subcellular location">
    <subcellularLocation>
        <location evidence="1 6">Nucleus</location>
    </subcellularLocation>
</comment>
<comment type="caution">
    <text evidence="7">The sequence shown here is derived from an EMBL/GenBank/DDBJ whole genome shotgun (WGS) entry which is preliminary data.</text>
</comment>
<keyword evidence="4 6" id="KW-0804">Transcription</keyword>
<evidence type="ECO:0000313" key="7">
    <source>
        <dbReference type="EMBL" id="OHT04304.1"/>
    </source>
</evidence>
<dbReference type="Proteomes" id="UP000179807">
    <property type="component" value="Unassembled WGS sequence"/>
</dbReference>
<dbReference type="InterPro" id="IPR019145">
    <property type="entry name" value="Mediator_Med10"/>
</dbReference>
<dbReference type="AlphaFoldDB" id="A0A1J4K0L8"/>
<protein>
    <recommendedName>
        <fullName evidence="6">Mediator of RNA polymerase II transcription subunit 10</fullName>
    </recommendedName>
    <alternativeName>
        <fullName evidence="6">Mediator complex subunit 10</fullName>
    </alternativeName>
</protein>
<keyword evidence="6" id="KW-0010">Activator</keyword>
<dbReference type="Pfam" id="PF09748">
    <property type="entry name" value="Med10"/>
    <property type="match status" value="1"/>
</dbReference>
<gene>
    <name evidence="6" type="primary">MED10</name>
    <name evidence="7" type="ORF">TRFO_28179</name>
</gene>
<reference evidence="7" key="1">
    <citation type="submission" date="2016-10" db="EMBL/GenBank/DDBJ databases">
        <authorList>
            <person name="Benchimol M."/>
            <person name="Almeida L.G."/>
            <person name="Vasconcelos A.T."/>
            <person name="Perreira-Neves A."/>
            <person name="Rosa I.A."/>
            <person name="Tasca T."/>
            <person name="Bogo M.R."/>
            <person name="de Souza W."/>
        </authorList>
    </citation>
    <scope>NUCLEOTIDE SEQUENCE [LARGE SCALE GENOMIC DNA]</scope>
    <source>
        <strain evidence="7">K</strain>
    </source>
</reference>
<proteinExistence type="inferred from homology"/>
<dbReference type="GO" id="GO:0003712">
    <property type="term" value="F:transcription coregulator activity"/>
    <property type="evidence" value="ECO:0007669"/>
    <property type="project" value="InterPro"/>
</dbReference>
<organism evidence="7 8">
    <name type="scientific">Tritrichomonas foetus</name>
    <dbReference type="NCBI Taxonomy" id="1144522"/>
    <lineage>
        <taxon>Eukaryota</taxon>
        <taxon>Metamonada</taxon>
        <taxon>Parabasalia</taxon>
        <taxon>Tritrichomonadida</taxon>
        <taxon>Tritrichomonadidae</taxon>
        <taxon>Tritrichomonas</taxon>
    </lineage>
</organism>
<evidence type="ECO:0000313" key="8">
    <source>
        <dbReference type="Proteomes" id="UP000179807"/>
    </source>
</evidence>
<dbReference type="EMBL" id="MLAK01000797">
    <property type="protein sequence ID" value="OHT04304.1"/>
    <property type="molecule type" value="Genomic_DNA"/>
</dbReference>
<dbReference type="GO" id="GO:0006357">
    <property type="term" value="P:regulation of transcription by RNA polymerase II"/>
    <property type="evidence" value="ECO:0007669"/>
    <property type="project" value="InterPro"/>
</dbReference>
<name>A0A1J4K0L8_9EUKA</name>